<feature type="binding site" evidence="6">
    <location>
        <begin position="44"/>
        <end position="45"/>
    </location>
    <ligand>
        <name>NAD(+)</name>
        <dbReference type="ChEBI" id="CHEBI:57540"/>
    </ligand>
</feature>
<dbReference type="GO" id="GO:0003951">
    <property type="term" value="F:NAD+ kinase activity"/>
    <property type="evidence" value="ECO:0007669"/>
    <property type="project" value="UniProtKB-UniRule"/>
</dbReference>
<keyword evidence="8" id="KW-1185">Reference proteome</keyword>
<dbReference type="GO" id="GO:0051287">
    <property type="term" value="F:NAD binding"/>
    <property type="evidence" value="ECO:0007669"/>
    <property type="project" value="UniProtKB-ARBA"/>
</dbReference>
<protein>
    <recommendedName>
        <fullName evidence="6">NAD kinase</fullName>
        <ecNumber evidence="6">2.7.1.23</ecNumber>
    </recommendedName>
    <alternativeName>
        <fullName evidence="6">ATP-dependent NAD kinase</fullName>
    </alternativeName>
</protein>
<comment type="caution">
    <text evidence="6">Lacks conserved residue(s) required for the propagation of feature annotation.</text>
</comment>
<dbReference type="STRING" id="406100.SAMN04488052_11070"/>
<evidence type="ECO:0000256" key="5">
    <source>
        <dbReference type="ARBA" id="ARBA00047925"/>
    </source>
</evidence>
<name>A0A1H8V986_9GAMM</name>
<evidence type="ECO:0000313" key="7">
    <source>
        <dbReference type="EMBL" id="SEP11378.1"/>
    </source>
</evidence>
<sequence>MNRPRLAIIAGTSENAREAEAALLTQYDTVPPEEADVLVALGGDGLMLRTLHKYMTLGKPVFGMNCGSVGFLMNRLQNEGLYERLANAQPVTIKPLHMRARTAGGNWREASAINEVSLLRETRQTARVRIKVDGVVRLEELICDGVLVATPAGSTAYNLSADGPILPLKAGILALTSIVAFRPRRWRGAVLLNSAHVEFEILETPKRPVSAVADFTEVRDVRYVSIREDPERALTLWFDPEHNLEERIVKEQFLP</sequence>
<evidence type="ECO:0000256" key="1">
    <source>
        <dbReference type="ARBA" id="ARBA00022679"/>
    </source>
</evidence>
<dbReference type="Pfam" id="PF20143">
    <property type="entry name" value="NAD_kinase_C"/>
    <property type="match status" value="1"/>
</dbReference>
<evidence type="ECO:0000256" key="2">
    <source>
        <dbReference type="ARBA" id="ARBA00022777"/>
    </source>
</evidence>
<accession>A0A1H8V986</accession>
<feature type="binding site" evidence="6">
    <location>
        <position position="144"/>
    </location>
    <ligand>
        <name>NAD(+)</name>
        <dbReference type="ChEBI" id="CHEBI:57540"/>
    </ligand>
</feature>
<dbReference type="SUPFAM" id="SSF111331">
    <property type="entry name" value="NAD kinase/diacylglycerol kinase-like"/>
    <property type="match status" value="1"/>
</dbReference>
<keyword evidence="6" id="KW-0067">ATP-binding</keyword>
<dbReference type="InterPro" id="IPR017438">
    <property type="entry name" value="ATP-NAD_kinase_N"/>
</dbReference>
<dbReference type="GO" id="GO:0005524">
    <property type="term" value="F:ATP binding"/>
    <property type="evidence" value="ECO:0007669"/>
    <property type="project" value="UniProtKB-KW"/>
</dbReference>
<keyword evidence="3 6" id="KW-0521">NADP</keyword>
<keyword evidence="6" id="KW-0963">Cytoplasm</keyword>
<feature type="binding site" evidence="6">
    <location>
        <begin position="114"/>
        <end position="115"/>
    </location>
    <ligand>
        <name>NAD(+)</name>
        <dbReference type="ChEBI" id="CHEBI:57540"/>
    </ligand>
</feature>
<comment type="similarity">
    <text evidence="6">Belongs to the NAD kinase family.</text>
</comment>
<comment type="catalytic activity">
    <reaction evidence="5 6">
        <text>NAD(+) + ATP = ADP + NADP(+) + H(+)</text>
        <dbReference type="Rhea" id="RHEA:18629"/>
        <dbReference type="ChEBI" id="CHEBI:15378"/>
        <dbReference type="ChEBI" id="CHEBI:30616"/>
        <dbReference type="ChEBI" id="CHEBI:57540"/>
        <dbReference type="ChEBI" id="CHEBI:58349"/>
        <dbReference type="ChEBI" id="CHEBI:456216"/>
        <dbReference type="EC" id="2.7.1.23"/>
    </reaction>
</comment>
<dbReference type="InterPro" id="IPR016064">
    <property type="entry name" value="NAD/diacylglycerol_kinase_sf"/>
</dbReference>
<comment type="subcellular location">
    <subcellularLocation>
        <location evidence="6">Cytoplasm</location>
    </subcellularLocation>
</comment>
<dbReference type="NCBIfam" id="NF003406">
    <property type="entry name" value="PRK04761.1"/>
    <property type="match status" value="1"/>
</dbReference>
<evidence type="ECO:0000256" key="6">
    <source>
        <dbReference type="HAMAP-Rule" id="MF_00361"/>
    </source>
</evidence>
<dbReference type="GO" id="GO:0006741">
    <property type="term" value="P:NADP+ biosynthetic process"/>
    <property type="evidence" value="ECO:0007669"/>
    <property type="project" value="UniProtKB-UniRule"/>
</dbReference>
<feature type="binding site" evidence="6">
    <location>
        <position position="49"/>
    </location>
    <ligand>
        <name>NAD(+)</name>
        <dbReference type="ChEBI" id="CHEBI:57540"/>
    </ligand>
</feature>
<dbReference type="RefSeq" id="WP_091645733.1">
    <property type="nucleotide sequence ID" value="NZ_FOEG01000010.1"/>
</dbReference>
<dbReference type="GO" id="GO:0046872">
    <property type="term" value="F:metal ion binding"/>
    <property type="evidence" value="ECO:0007669"/>
    <property type="project" value="UniProtKB-UniRule"/>
</dbReference>
<dbReference type="Gene3D" id="2.60.200.30">
    <property type="entry name" value="Probable inorganic polyphosphate/atp-NAD kinase, domain 2"/>
    <property type="match status" value="1"/>
</dbReference>
<evidence type="ECO:0000256" key="4">
    <source>
        <dbReference type="ARBA" id="ARBA00023027"/>
    </source>
</evidence>
<dbReference type="EMBL" id="FOEG01000010">
    <property type="protein sequence ID" value="SEP11378.1"/>
    <property type="molecule type" value="Genomic_DNA"/>
</dbReference>
<feature type="binding site" evidence="6">
    <location>
        <position position="179"/>
    </location>
    <ligand>
        <name>NAD(+)</name>
        <dbReference type="ChEBI" id="CHEBI:57540"/>
    </ligand>
</feature>
<dbReference type="Pfam" id="PF01513">
    <property type="entry name" value="NAD_kinase"/>
    <property type="match status" value="1"/>
</dbReference>
<dbReference type="InterPro" id="IPR017437">
    <property type="entry name" value="ATP-NAD_kinase_PpnK-typ_C"/>
</dbReference>
<comment type="cofactor">
    <cofactor evidence="6">
        <name>a divalent metal cation</name>
        <dbReference type="ChEBI" id="CHEBI:60240"/>
    </cofactor>
</comment>
<dbReference type="Gene3D" id="3.40.50.10330">
    <property type="entry name" value="Probable inorganic polyphosphate/atp-NAD kinase, domain 1"/>
    <property type="match status" value="1"/>
</dbReference>
<dbReference type="InterPro" id="IPR002504">
    <property type="entry name" value="NADK"/>
</dbReference>
<evidence type="ECO:0000313" key="8">
    <source>
        <dbReference type="Proteomes" id="UP000199657"/>
    </source>
</evidence>
<dbReference type="HAMAP" id="MF_00361">
    <property type="entry name" value="NAD_kinase"/>
    <property type="match status" value="1"/>
</dbReference>
<comment type="function">
    <text evidence="6">Involved in the regulation of the intracellular balance of NAD and NADP, and is a key enzyme in the biosynthesis of NADP. Catalyzes specifically the phosphorylation on 2'-hydroxyl of the adenosine moiety of NAD to yield NADP.</text>
</comment>
<dbReference type="EC" id="2.7.1.23" evidence="6"/>
<dbReference type="GO" id="GO:0005737">
    <property type="term" value="C:cytoplasm"/>
    <property type="evidence" value="ECO:0007669"/>
    <property type="project" value="UniProtKB-SubCell"/>
</dbReference>
<proteinExistence type="inferred from homology"/>
<feature type="binding site" evidence="6">
    <location>
        <begin position="155"/>
        <end position="160"/>
    </location>
    <ligand>
        <name>NAD(+)</name>
        <dbReference type="ChEBI" id="CHEBI:57540"/>
    </ligand>
</feature>
<keyword evidence="4 6" id="KW-0520">NAD</keyword>
<dbReference type="GO" id="GO:0019674">
    <property type="term" value="P:NAD+ metabolic process"/>
    <property type="evidence" value="ECO:0007669"/>
    <property type="project" value="InterPro"/>
</dbReference>
<dbReference type="PANTHER" id="PTHR20275">
    <property type="entry name" value="NAD KINASE"/>
    <property type="match status" value="1"/>
</dbReference>
<organism evidence="7 8">
    <name type="scientific">Aquisalimonas asiatica</name>
    <dbReference type="NCBI Taxonomy" id="406100"/>
    <lineage>
        <taxon>Bacteria</taxon>
        <taxon>Pseudomonadati</taxon>
        <taxon>Pseudomonadota</taxon>
        <taxon>Gammaproteobacteria</taxon>
        <taxon>Chromatiales</taxon>
        <taxon>Ectothiorhodospiraceae</taxon>
        <taxon>Aquisalimonas</taxon>
    </lineage>
</organism>
<dbReference type="AlphaFoldDB" id="A0A1H8V986"/>
<reference evidence="7 8" key="1">
    <citation type="submission" date="2016-10" db="EMBL/GenBank/DDBJ databases">
        <authorList>
            <person name="de Groot N.N."/>
        </authorList>
    </citation>
    <scope>NUCLEOTIDE SEQUENCE [LARGE SCALE GENOMIC DNA]</scope>
    <source>
        <strain evidence="7 8">CGMCC 1.6291</strain>
    </source>
</reference>
<dbReference type="PANTHER" id="PTHR20275:SF0">
    <property type="entry name" value="NAD KINASE"/>
    <property type="match status" value="1"/>
</dbReference>
<dbReference type="Proteomes" id="UP000199657">
    <property type="component" value="Unassembled WGS sequence"/>
</dbReference>
<feature type="active site" description="Proton acceptor" evidence="6">
    <location>
        <position position="44"/>
    </location>
</feature>
<keyword evidence="2 6" id="KW-0418">Kinase</keyword>
<keyword evidence="1 6" id="KW-0808">Transferase</keyword>
<evidence type="ECO:0000256" key="3">
    <source>
        <dbReference type="ARBA" id="ARBA00022857"/>
    </source>
</evidence>
<feature type="binding site" evidence="6">
    <location>
        <position position="152"/>
    </location>
    <ligand>
        <name>NAD(+)</name>
        <dbReference type="ChEBI" id="CHEBI:57540"/>
    </ligand>
</feature>
<gene>
    <name evidence="6" type="primary">nadK</name>
    <name evidence="7" type="ORF">SAMN04488052_11070</name>
</gene>
<keyword evidence="6" id="KW-0547">Nucleotide-binding</keyword>
<dbReference type="OrthoDB" id="9774737at2"/>